<proteinExistence type="predicted"/>
<dbReference type="PROSITE" id="PS50948">
    <property type="entry name" value="PAN"/>
    <property type="match status" value="2"/>
</dbReference>
<dbReference type="EMBL" id="PZQS01000012">
    <property type="protein sequence ID" value="PVD20428.1"/>
    <property type="molecule type" value="Genomic_DNA"/>
</dbReference>
<dbReference type="Pfam" id="PF00024">
    <property type="entry name" value="PAN_1"/>
    <property type="match status" value="1"/>
</dbReference>
<sequence>MHVRVVVVIILSGLRAVTSSTGRRPVTCTSAQVTSLSDLLSTSWVIAQYTAVRLTQCAVACLVDSRCVSFIYNDISNDCRVFAVVHSSSTMTQAALGYRYYDTCRGAGFYGASCRVSTQCRLQNSVCRSGLCGCQDGYSFDPAQAACIHGCSRYGPEFETIPGYYINANNEESLPGYDTRACLDRCRNATTYICRSIDVRLAPDPACTTASISKLDAPSADWMLQGAWATVHYQRHCSL</sequence>
<dbReference type="InterPro" id="IPR006149">
    <property type="entry name" value="EB_dom"/>
</dbReference>
<name>A0A2T7NGZ5_POMCA</name>
<organism evidence="3 4">
    <name type="scientific">Pomacea canaliculata</name>
    <name type="common">Golden apple snail</name>
    <dbReference type="NCBI Taxonomy" id="400727"/>
    <lineage>
        <taxon>Eukaryota</taxon>
        <taxon>Metazoa</taxon>
        <taxon>Spiralia</taxon>
        <taxon>Lophotrochozoa</taxon>
        <taxon>Mollusca</taxon>
        <taxon>Gastropoda</taxon>
        <taxon>Caenogastropoda</taxon>
        <taxon>Architaenioglossa</taxon>
        <taxon>Ampullarioidea</taxon>
        <taxon>Ampullariidae</taxon>
        <taxon>Pomacea</taxon>
    </lineage>
</organism>
<feature type="domain" description="Apple" evidence="2">
    <location>
        <begin position="28"/>
        <end position="105"/>
    </location>
</feature>
<reference evidence="3 4" key="1">
    <citation type="submission" date="2018-04" db="EMBL/GenBank/DDBJ databases">
        <title>The genome of golden apple snail Pomacea canaliculata provides insight into stress tolerance and invasive adaptation.</title>
        <authorList>
            <person name="Liu C."/>
            <person name="Liu B."/>
            <person name="Ren Y."/>
            <person name="Zhang Y."/>
            <person name="Wang H."/>
            <person name="Li S."/>
            <person name="Jiang F."/>
            <person name="Yin L."/>
            <person name="Zhang G."/>
            <person name="Qian W."/>
            <person name="Fan W."/>
        </authorList>
    </citation>
    <scope>NUCLEOTIDE SEQUENCE [LARGE SCALE GENOMIC DNA]</scope>
    <source>
        <strain evidence="3">SZHN2017</strain>
        <tissue evidence="3">Muscle</tissue>
    </source>
</reference>
<protein>
    <recommendedName>
        <fullName evidence="2">Apple domain-containing protein</fullName>
    </recommendedName>
</protein>
<feature type="domain" description="Apple" evidence="2">
    <location>
        <begin position="151"/>
        <end position="237"/>
    </location>
</feature>
<accession>A0A2T7NGZ5</accession>
<gene>
    <name evidence="3" type="ORF">C0Q70_18583</name>
</gene>
<feature type="chain" id="PRO_5015669229" description="Apple domain-containing protein" evidence="1">
    <location>
        <begin position="20"/>
        <end position="239"/>
    </location>
</feature>
<dbReference type="Proteomes" id="UP000245119">
    <property type="component" value="Linkage Group LG12"/>
</dbReference>
<dbReference type="InterPro" id="IPR003609">
    <property type="entry name" value="Pan_app"/>
</dbReference>
<keyword evidence="4" id="KW-1185">Reference proteome</keyword>
<dbReference type="AlphaFoldDB" id="A0A2T7NGZ5"/>
<evidence type="ECO:0000313" key="4">
    <source>
        <dbReference type="Proteomes" id="UP000245119"/>
    </source>
</evidence>
<comment type="caution">
    <text evidence="3">The sequence shown here is derived from an EMBL/GenBank/DDBJ whole genome shotgun (WGS) entry which is preliminary data.</text>
</comment>
<evidence type="ECO:0000259" key="2">
    <source>
        <dbReference type="PROSITE" id="PS50948"/>
    </source>
</evidence>
<keyword evidence="1" id="KW-0732">Signal</keyword>
<evidence type="ECO:0000313" key="3">
    <source>
        <dbReference type="EMBL" id="PVD20428.1"/>
    </source>
</evidence>
<feature type="signal peptide" evidence="1">
    <location>
        <begin position="1"/>
        <end position="19"/>
    </location>
</feature>
<evidence type="ECO:0000256" key="1">
    <source>
        <dbReference type="SAM" id="SignalP"/>
    </source>
</evidence>
<dbReference type="OrthoDB" id="6145751at2759"/>
<dbReference type="SUPFAM" id="SSF57414">
    <property type="entry name" value="Hairpin loop containing domain-like"/>
    <property type="match status" value="2"/>
</dbReference>
<dbReference type="Pfam" id="PF01683">
    <property type="entry name" value="EB"/>
    <property type="match status" value="1"/>
</dbReference>